<proteinExistence type="predicted"/>
<organism evidence="2 3">
    <name type="scientific">Krasilnikovia cinnamomea</name>
    <dbReference type="NCBI Taxonomy" id="349313"/>
    <lineage>
        <taxon>Bacteria</taxon>
        <taxon>Bacillati</taxon>
        <taxon>Actinomycetota</taxon>
        <taxon>Actinomycetes</taxon>
        <taxon>Micromonosporales</taxon>
        <taxon>Micromonosporaceae</taxon>
        <taxon>Krasilnikovia</taxon>
    </lineage>
</organism>
<feature type="region of interest" description="Disordered" evidence="1">
    <location>
        <begin position="25"/>
        <end position="50"/>
    </location>
</feature>
<evidence type="ECO:0000256" key="1">
    <source>
        <dbReference type="SAM" id="MobiDB-lite"/>
    </source>
</evidence>
<evidence type="ECO:0000313" key="2">
    <source>
        <dbReference type="EMBL" id="RZU48830.1"/>
    </source>
</evidence>
<comment type="caution">
    <text evidence="2">The sequence shown here is derived from an EMBL/GenBank/DDBJ whole genome shotgun (WGS) entry which is preliminary data.</text>
</comment>
<dbReference type="Proteomes" id="UP000292564">
    <property type="component" value="Unassembled WGS sequence"/>
</dbReference>
<evidence type="ECO:0000313" key="3">
    <source>
        <dbReference type="Proteomes" id="UP000292564"/>
    </source>
</evidence>
<protein>
    <submittedName>
        <fullName evidence="2">Uncharacterized protein</fullName>
    </submittedName>
</protein>
<sequence length="50" mass="5754">MVEHQREQRDARMFVVPVDGLVNRFRPFDDPDPTANEPGLIARHAEDHAT</sequence>
<gene>
    <name evidence="2" type="ORF">EV385_0555</name>
</gene>
<reference evidence="2 3" key="1">
    <citation type="submission" date="2019-02" db="EMBL/GenBank/DDBJ databases">
        <title>Sequencing the genomes of 1000 actinobacteria strains.</title>
        <authorList>
            <person name="Klenk H.-P."/>
        </authorList>
    </citation>
    <scope>NUCLEOTIDE SEQUENCE [LARGE SCALE GENOMIC DNA]</scope>
    <source>
        <strain evidence="2 3">DSM 45162</strain>
    </source>
</reference>
<dbReference type="EMBL" id="SHKY01000001">
    <property type="protein sequence ID" value="RZU48830.1"/>
    <property type="molecule type" value="Genomic_DNA"/>
</dbReference>
<name>A0A4Q7ZDR7_9ACTN</name>
<keyword evidence="3" id="KW-1185">Reference proteome</keyword>
<dbReference type="AlphaFoldDB" id="A0A4Q7ZDR7"/>
<accession>A0A4Q7ZDR7</accession>